<dbReference type="InterPro" id="IPR007165">
    <property type="entry name" value="Phage_holin_4_2"/>
</dbReference>
<dbReference type="Pfam" id="PF04020">
    <property type="entry name" value="Phage_holin_4_2"/>
    <property type="match status" value="1"/>
</dbReference>
<gene>
    <name evidence="2" type="ORF">K8V15_10965</name>
</gene>
<comment type="caution">
    <text evidence="2">The sequence shown here is derived from an EMBL/GenBank/DDBJ whole genome shotgun (WGS) entry which is preliminary data.</text>
</comment>
<dbReference type="AlphaFoldDB" id="A0A921JRF9"/>
<keyword evidence="1" id="KW-1133">Transmembrane helix</keyword>
<dbReference type="EMBL" id="DYZF01000278">
    <property type="protein sequence ID" value="HJE52474.1"/>
    <property type="molecule type" value="Genomic_DNA"/>
</dbReference>
<feature type="transmembrane region" description="Helical" evidence="1">
    <location>
        <begin position="35"/>
        <end position="52"/>
    </location>
</feature>
<reference evidence="2" key="2">
    <citation type="submission" date="2021-09" db="EMBL/GenBank/DDBJ databases">
        <authorList>
            <person name="Gilroy R."/>
        </authorList>
    </citation>
    <scope>NUCLEOTIDE SEQUENCE</scope>
    <source>
        <strain evidence="2">ChiGjej3B3-7470</strain>
    </source>
</reference>
<name>A0A921JRF9_9ACTN</name>
<dbReference type="PANTHER" id="PTHR37309">
    <property type="entry name" value="SLR0284 PROTEIN"/>
    <property type="match status" value="1"/>
</dbReference>
<organism evidence="2 3">
    <name type="scientific">Tessaracoccus flavescens</name>
    <dbReference type="NCBI Taxonomy" id="399497"/>
    <lineage>
        <taxon>Bacteria</taxon>
        <taxon>Bacillati</taxon>
        <taxon>Actinomycetota</taxon>
        <taxon>Actinomycetes</taxon>
        <taxon>Propionibacteriales</taxon>
        <taxon>Propionibacteriaceae</taxon>
        <taxon>Tessaracoccus</taxon>
    </lineage>
</organism>
<dbReference type="PANTHER" id="PTHR37309:SF1">
    <property type="entry name" value="SLR0284 PROTEIN"/>
    <property type="match status" value="1"/>
</dbReference>
<evidence type="ECO:0000256" key="1">
    <source>
        <dbReference type="SAM" id="Phobius"/>
    </source>
</evidence>
<feature type="transmembrane region" description="Helical" evidence="1">
    <location>
        <begin position="64"/>
        <end position="86"/>
    </location>
</feature>
<dbReference type="Proteomes" id="UP000712713">
    <property type="component" value="Unassembled WGS sequence"/>
</dbReference>
<reference evidence="2" key="1">
    <citation type="journal article" date="2021" name="PeerJ">
        <title>Extensive microbial diversity within the chicken gut microbiome revealed by metagenomics and culture.</title>
        <authorList>
            <person name="Gilroy R."/>
            <person name="Ravi A."/>
            <person name="Getino M."/>
            <person name="Pursley I."/>
            <person name="Horton D.L."/>
            <person name="Alikhan N.F."/>
            <person name="Baker D."/>
            <person name="Gharbi K."/>
            <person name="Hall N."/>
            <person name="Watson M."/>
            <person name="Adriaenssens E.M."/>
            <person name="Foster-Nyarko E."/>
            <person name="Jarju S."/>
            <person name="Secka A."/>
            <person name="Antonio M."/>
            <person name="Oren A."/>
            <person name="Chaudhuri R.R."/>
            <person name="La Ragione R."/>
            <person name="Hildebrand F."/>
            <person name="Pallen M.J."/>
        </authorList>
    </citation>
    <scope>NUCLEOTIDE SEQUENCE</scope>
    <source>
        <strain evidence="2">ChiGjej3B3-7470</strain>
    </source>
</reference>
<keyword evidence="1" id="KW-0472">Membrane</keyword>
<proteinExistence type="predicted"/>
<feature type="transmembrane region" description="Helical" evidence="1">
    <location>
        <begin position="98"/>
        <end position="122"/>
    </location>
</feature>
<evidence type="ECO:0000313" key="2">
    <source>
        <dbReference type="EMBL" id="HJE52474.1"/>
    </source>
</evidence>
<sequence length="129" mass="13656">MKFLTRLIVTAIATAAAVWLIPGIDLTAADTSDKVITLLVVALIFGVVNAIVKPVVTVVSTCFVVLTLGLFLLVINALMLLLTSWLSTQFGLGFHVDGFWPALFGSIVISIVGSLLGGLLNVDKEKSRS</sequence>
<feature type="transmembrane region" description="Helical" evidence="1">
    <location>
        <begin position="7"/>
        <end position="29"/>
    </location>
</feature>
<accession>A0A921JRF9</accession>
<protein>
    <submittedName>
        <fullName evidence="2">Phage holin family protein</fullName>
    </submittedName>
</protein>
<keyword evidence="1" id="KW-0812">Transmembrane</keyword>
<evidence type="ECO:0000313" key="3">
    <source>
        <dbReference type="Proteomes" id="UP000712713"/>
    </source>
</evidence>